<dbReference type="AlphaFoldDB" id="A0A0X3V8U8"/>
<protein>
    <recommendedName>
        <fullName evidence="3">DivIVA domain-containing protein</fullName>
    </recommendedName>
</protein>
<evidence type="ECO:0008006" key="3">
    <source>
        <dbReference type="Google" id="ProtNLM"/>
    </source>
</evidence>
<keyword evidence="2" id="KW-1185">Reference proteome</keyword>
<name>A0A0X3V8U8_9ACTN</name>
<gene>
    <name evidence="1" type="ORF">ADL15_05270</name>
</gene>
<proteinExistence type="predicted"/>
<reference evidence="1 2" key="1">
    <citation type="submission" date="2015-10" db="EMBL/GenBank/DDBJ databases">
        <authorList>
            <person name="Gilbert D.G."/>
        </authorList>
    </citation>
    <scope>NUCLEOTIDE SEQUENCE [LARGE SCALE GENOMIC DNA]</scope>
    <source>
        <strain evidence="1 2">NRRL B-16712</strain>
    </source>
</reference>
<evidence type="ECO:0000313" key="2">
    <source>
        <dbReference type="Proteomes" id="UP000053244"/>
    </source>
</evidence>
<organism evidence="1 2">
    <name type="scientific">Actinoplanes awajinensis subsp. mycoplanecinus</name>
    <dbReference type="NCBI Taxonomy" id="135947"/>
    <lineage>
        <taxon>Bacteria</taxon>
        <taxon>Bacillati</taxon>
        <taxon>Actinomycetota</taxon>
        <taxon>Actinomycetes</taxon>
        <taxon>Micromonosporales</taxon>
        <taxon>Micromonosporaceae</taxon>
        <taxon>Actinoplanes</taxon>
    </lineage>
</organism>
<accession>A0A0X3V8U8</accession>
<dbReference type="Proteomes" id="UP000053244">
    <property type="component" value="Unassembled WGS sequence"/>
</dbReference>
<dbReference type="OrthoDB" id="5198800at2"/>
<comment type="caution">
    <text evidence="1">The sequence shown here is derived from an EMBL/GenBank/DDBJ whole genome shotgun (WGS) entry which is preliminary data.</text>
</comment>
<dbReference type="EMBL" id="LLZH01000016">
    <property type="protein sequence ID" value="KUL41211.1"/>
    <property type="molecule type" value="Genomic_DNA"/>
</dbReference>
<evidence type="ECO:0000313" key="1">
    <source>
        <dbReference type="EMBL" id="KUL41211.1"/>
    </source>
</evidence>
<dbReference type="RefSeq" id="WP_067685464.1">
    <property type="nucleotide sequence ID" value="NZ_LLZH01000016.1"/>
</dbReference>
<sequence>MAIDFLVVLRGYDRFAVDKLFTQAQDAVSSGSQLARTAARDALTGAEFGASLRGYDRAQVDLAVKIMADVLTRIP</sequence>